<dbReference type="InterPro" id="IPR009003">
    <property type="entry name" value="Peptidase_S1_PA"/>
</dbReference>
<dbReference type="InterPro" id="IPR050127">
    <property type="entry name" value="Serine_Proteases_S1"/>
</dbReference>
<evidence type="ECO:0000256" key="4">
    <source>
        <dbReference type="ARBA" id="ARBA00022801"/>
    </source>
</evidence>
<dbReference type="PROSITE" id="PS00134">
    <property type="entry name" value="TRYPSIN_HIS"/>
    <property type="match status" value="1"/>
</dbReference>
<gene>
    <name evidence="8" type="ORF">CONCODRAFT_11922</name>
</gene>
<dbReference type="GO" id="GO:0004252">
    <property type="term" value="F:serine-type endopeptidase activity"/>
    <property type="evidence" value="ECO:0007669"/>
    <property type="project" value="InterPro"/>
</dbReference>
<evidence type="ECO:0000256" key="6">
    <source>
        <dbReference type="RuleBase" id="RU363034"/>
    </source>
</evidence>
<dbReference type="FunFam" id="2.40.10.10:FF:000068">
    <property type="entry name" value="transmembrane protease serine 2"/>
    <property type="match status" value="1"/>
</dbReference>
<dbReference type="GO" id="GO:0006508">
    <property type="term" value="P:proteolysis"/>
    <property type="evidence" value="ECO:0007669"/>
    <property type="project" value="UniProtKB-KW"/>
</dbReference>
<evidence type="ECO:0000256" key="3">
    <source>
        <dbReference type="ARBA" id="ARBA00022670"/>
    </source>
</evidence>
<dbReference type="InterPro" id="IPR001254">
    <property type="entry name" value="Trypsin_dom"/>
</dbReference>
<evidence type="ECO:0000313" key="9">
    <source>
        <dbReference type="Proteomes" id="UP000070444"/>
    </source>
</evidence>
<evidence type="ECO:0000256" key="2">
    <source>
        <dbReference type="ARBA" id="ARBA00022525"/>
    </source>
</evidence>
<sequence>MEDSVGPYFDSFRFNTGNNPGGFVERVKTRIVNGNVVKPPFKYHNMVSLQNPGVVSSENPNGHACGGTLLTDNCIVTAAHCSSNPGTEWLWTANLHRHNLSKTSEQENGSSYRVKKFVDYPYYNREKKLNDISVWKLDNKDANKVYRTYFDWSDTIDTDYSMVKVMGWGVTKFKGQASQLLQEIDIPIYPKDLCEKNYLSFKDDYPFDKETQFCGGDLDGGKDACTGDSGGPLFQIDDEGEMLLQGIVSWGDNCGKKGKPGIYTKLNYYLDWVLGVCQEDD</sequence>
<dbReference type="PRINTS" id="PR00722">
    <property type="entry name" value="CHYMOTRYPSIN"/>
</dbReference>
<evidence type="ECO:0000259" key="7">
    <source>
        <dbReference type="PROSITE" id="PS50240"/>
    </source>
</evidence>
<dbReference type="SUPFAM" id="SSF50494">
    <property type="entry name" value="Trypsin-like serine proteases"/>
    <property type="match status" value="1"/>
</dbReference>
<reference evidence="8 9" key="1">
    <citation type="journal article" date="2015" name="Genome Biol. Evol.">
        <title>Phylogenomic analyses indicate that early fungi evolved digesting cell walls of algal ancestors of land plants.</title>
        <authorList>
            <person name="Chang Y."/>
            <person name="Wang S."/>
            <person name="Sekimoto S."/>
            <person name="Aerts A.L."/>
            <person name="Choi C."/>
            <person name="Clum A."/>
            <person name="LaButti K.M."/>
            <person name="Lindquist E.A."/>
            <person name="Yee Ngan C."/>
            <person name="Ohm R.A."/>
            <person name="Salamov A.A."/>
            <person name="Grigoriev I.V."/>
            <person name="Spatafora J.W."/>
            <person name="Berbee M.L."/>
        </authorList>
    </citation>
    <scope>NUCLEOTIDE SEQUENCE [LARGE SCALE GENOMIC DNA]</scope>
    <source>
        <strain evidence="8 9">NRRL 28638</strain>
    </source>
</reference>
<accession>A0A137NUJ2</accession>
<keyword evidence="9" id="KW-1185">Reference proteome</keyword>
<keyword evidence="6" id="KW-0720">Serine protease</keyword>
<dbReference type="STRING" id="796925.A0A137NUJ2"/>
<keyword evidence="5" id="KW-1015">Disulfide bond</keyword>
<dbReference type="SMART" id="SM00020">
    <property type="entry name" value="Tryp_SPc"/>
    <property type="match status" value="1"/>
</dbReference>
<keyword evidence="3 6" id="KW-0645">Protease</keyword>
<name>A0A137NUJ2_CONC2</name>
<dbReference type="FunFam" id="2.40.10.10:FF:000002">
    <property type="entry name" value="Transmembrane protease serine"/>
    <property type="match status" value="1"/>
</dbReference>
<dbReference type="OrthoDB" id="6380398at2759"/>
<dbReference type="EMBL" id="KQ964746">
    <property type="protein sequence ID" value="KXN66274.1"/>
    <property type="molecule type" value="Genomic_DNA"/>
</dbReference>
<dbReference type="PANTHER" id="PTHR24264">
    <property type="entry name" value="TRYPSIN-RELATED"/>
    <property type="match status" value="1"/>
</dbReference>
<dbReference type="Pfam" id="PF00089">
    <property type="entry name" value="Trypsin"/>
    <property type="match status" value="1"/>
</dbReference>
<proteinExistence type="predicted"/>
<dbReference type="InterPro" id="IPR033116">
    <property type="entry name" value="TRYPSIN_SER"/>
</dbReference>
<organism evidence="8 9">
    <name type="scientific">Conidiobolus coronatus (strain ATCC 28846 / CBS 209.66 / NRRL 28638)</name>
    <name type="common">Delacroixia coronata</name>
    <dbReference type="NCBI Taxonomy" id="796925"/>
    <lineage>
        <taxon>Eukaryota</taxon>
        <taxon>Fungi</taxon>
        <taxon>Fungi incertae sedis</taxon>
        <taxon>Zoopagomycota</taxon>
        <taxon>Entomophthoromycotina</taxon>
        <taxon>Entomophthoromycetes</taxon>
        <taxon>Entomophthorales</taxon>
        <taxon>Ancylistaceae</taxon>
        <taxon>Conidiobolus</taxon>
    </lineage>
</organism>
<dbReference type="AlphaFoldDB" id="A0A137NUJ2"/>
<protein>
    <submittedName>
        <fullName evidence="8">Trypsin-like serine protease</fullName>
    </submittedName>
</protein>
<dbReference type="InterPro" id="IPR018114">
    <property type="entry name" value="TRYPSIN_HIS"/>
</dbReference>
<evidence type="ECO:0000256" key="5">
    <source>
        <dbReference type="ARBA" id="ARBA00023157"/>
    </source>
</evidence>
<dbReference type="InterPro" id="IPR001314">
    <property type="entry name" value="Peptidase_S1A"/>
</dbReference>
<feature type="domain" description="Peptidase S1" evidence="7">
    <location>
        <begin position="31"/>
        <end position="278"/>
    </location>
</feature>
<dbReference type="Proteomes" id="UP000070444">
    <property type="component" value="Unassembled WGS sequence"/>
</dbReference>
<keyword evidence="4 6" id="KW-0378">Hydrolase</keyword>
<evidence type="ECO:0000256" key="1">
    <source>
        <dbReference type="ARBA" id="ARBA00004613"/>
    </source>
</evidence>
<dbReference type="InterPro" id="IPR043504">
    <property type="entry name" value="Peptidase_S1_PA_chymotrypsin"/>
</dbReference>
<dbReference type="CDD" id="cd00190">
    <property type="entry name" value="Tryp_SPc"/>
    <property type="match status" value="1"/>
</dbReference>
<dbReference type="PROSITE" id="PS00135">
    <property type="entry name" value="TRYPSIN_SER"/>
    <property type="match status" value="1"/>
</dbReference>
<keyword evidence="2" id="KW-0964">Secreted</keyword>
<evidence type="ECO:0000313" key="8">
    <source>
        <dbReference type="EMBL" id="KXN66274.1"/>
    </source>
</evidence>
<comment type="subcellular location">
    <subcellularLocation>
        <location evidence="1">Secreted</location>
    </subcellularLocation>
</comment>
<dbReference type="PROSITE" id="PS50240">
    <property type="entry name" value="TRYPSIN_DOM"/>
    <property type="match status" value="1"/>
</dbReference>
<dbReference type="GO" id="GO:0005615">
    <property type="term" value="C:extracellular space"/>
    <property type="evidence" value="ECO:0007669"/>
    <property type="project" value="TreeGrafter"/>
</dbReference>
<dbReference type="Gene3D" id="2.40.10.10">
    <property type="entry name" value="Trypsin-like serine proteases"/>
    <property type="match status" value="1"/>
</dbReference>
<dbReference type="PANTHER" id="PTHR24264:SF65">
    <property type="entry name" value="SRCR DOMAIN-CONTAINING PROTEIN"/>
    <property type="match status" value="1"/>
</dbReference>